<organism evidence="3 4">
    <name type="scientific">Entomortierella parvispora</name>
    <dbReference type="NCBI Taxonomy" id="205924"/>
    <lineage>
        <taxon>Eukaryota</taxon>
        <taxon>Fungi</taxon>
        <taxon>Fungi incertae sedis</taxon>
        <taxon>Mucoromycota</taxon>
        <taxon>Mortierellomycotina</taxon>
        <taxon>Mortierellomycetes</taxon>
        <taxon>Mortierellales</taxon>
        <taxon>Mortierellaceae</taxon>
        <taxon>Entomortierella</taxon>
    </lineage>
</organism>
<feature type="domain" description="Aprataxin C2HE/C2H2/C2HC zinc finger" evidence="2">
    <location>
        <begin position="180"/>
        <end position="243"/>
    </location>
</feature>
<dbReference type="OrthoDB" id="3512845at2759"/>
<dbReference type="PANTHER" id="PTHR12486:SF4">
    <property type="entry name" value="APRATAXIN"/>
    <property type="match status" value="1"/>
</dbReference>
<dbReference type="EMBL" id="BQFW01000001">
    <property type="protein sequence ID" value="GJJ67721.1"/>
    <property type="molecule type" value="Genomic_DNA"/>
</dbReference>
<dbReference type="Gene3D" id="3.30.428.10">
    <property type="entry name" value="HIT-like"/>
    <property type="match status" value="1"/>
</dbReference>
<reference evidence="3" key="2">
    <citation type="journal article" date="2022" name="Microbiol. Resour. Announc.">
        <title>Whole-Genome Sequence of Entomortierella parvispora E1425, a Mucoromycotan Fungus Associated with Burkholderiaceae-Related Endosymbiotic Bacteria.</title>
        <authorList>
            <person name="Herlambang A."/>
            <person name="Guo Y."/>
            <person name="Takashima Y."/>
            <person name="Narisawa K."/>
            <person name="Ohta H."/>
            <person name="Nishizawa T."/>
        </authorList>
    </citation>
    <scope>NUCLEOTIDE SEQUENCE</scope>
    <source>
        <strain evidence="3">E1425</strain>
    </source>
</reference>
<comment type="caution">
    <text evidence="3">The sequence shown here is derived from an EMBL/GenBank/DDBJ whole genome shotgun (WGS) entry which is preliminary data.</text>
</comment>
<dbReference type="GO" id="GO:1990165">
    <property type="term" value="F:single-strand break-containing DNA binding"/>
    <property type="evidence" value="ECO:0007669"/>
    <property type="project" value="TreeGrafter"/>
</dbReference>
<dbReference type="GO" id="GO:0000012">
    <property type="term" value="P:single strand break repair"/>
    <property type="evidence" value="ECO:0007669"/>
    <property type="project" value="TreeGrafter"/>
</dbReference>
<proteinExistence type="predicted"/>
<dbReference type="Pfam" id="PF11969">
    <property type="entry name" value="DcpS_C"/>
    <property type="match status" value="1"/>
</dbReference>
<dbReference type="InterPro" id="IPR032566">
    <property type="entry name" value="Znf-C2HE"/>
</dbReference>
<name>A0A9P3LQE0_9FUNG</name>
<evidence type="ECO:0000313" key="3">
    <source>
        <dbReference type="EMBL" id="GJJ67721.1"/>
    </source>
</evidence>
<dbReference type="Proteomes" id="UP000827284">
    <property type="component" value="Unassembled WGS sequence"/>
</dbReference>
<gene>
    <name evidence="3" type="ORF">EMPS_00067</name>
</gene>
<reference evidence="3" key="1">
    <citation type="submission" date="2021-11" db="EMBL/GenBank/DDBJ databases">
        <authorList>
            <person name="Herlambang A."/>
            <person name="Guo Y."/>
            <person name="Takashima Y."/>
            <person name="Nishizawa T."/>
        </authorList>
    </citation>
    <scope>NUCLEOTIDE SEQUENCE</scope>
    <source>
        <strain evidence="3">E1425</strain>
    </source>
</reference>
<accession>A0A9P3LQE0</accession>
<dbReference type="PANTHER" id="PTHR12486">
    <property type="entry name" value="APRATAXIN-RELATED"/>
    <property type="match status" value="1"/>
</dbReference>
<evidence type="ECO:0000313" key="4">
    <source>
        <dbReference type="Proteomes" id="UP000827284"/>
    </source>
</evidence>
<dbReference type="GO" id="GO:0003697">
    <property type="term" value="F:single-stranded DNA binding"/>
    <property type="evidence" value="ECO:0007669"/>
    <property type="project" value="TreeGrafter"/>
</dbReference>
<dbReference type="Pfam" id="PF16278">
    <property type="entry name" value="zf-C2HE"/>
    <property type="match status" value="1"/>
</dbReference>
<dbReference type="GO" id="GO:0003725">
    <property type="term" value="F:double-stranded RNA binding"/>
    <property type="evidence" value="ECO:0007669"/>
    <property type="project" value="TreeGrafter"/>
</dbReference>
<dbReference type="GO" id="GO:0030983">
    <property type="term" value="F:mismatched DNA binding"/>
    <property type="evidence" value="ECO:0007669"/>
    <property type="project" value="TreeGrafter"/>
</dbReference>
<dbReference type="GO" id="GO:0005634">
    <property type="term" value="C:nucleus"/>
    <property type="evidence" value="ECO:0007669"/>
    <property type="project" value="TreeGrafter"/>
</dbReference>
<sequence>MAGRGKKFIDAVDVVRKQDGRIDLFNTILARKDPEAQIPALVSGASISSPRSPKVSPSLESNAPPSVSVDQGLSRSSPSPPAEGETVAFAKVHMLVIPRTKVDKLSDLSGDTGLNILLELQERADWLLNRLKTETPDVPFLEYKMGFHIVPSLVQLHLHVISQDFCSASLKNKKHWNSFTTSFFVELSMAIEKIKRDKTLALSSGERKSFEDELKRPLECNQCSVRPSNLPALKKHLEQHFDQRAKAWRESQK</sequence>
<evidence type="ECO:0000256" key="1">
    <source>
        <dbReference type="SAM" id="MobiDB-lite"/>
    </source>
</evidence>
<dbReference type="SUPFAM" id="SSF54197">
    <property type="entry name" value="HIT-like"/>
    <property type="match status" value="1"/>
</dbReference>
<dbReference type="InterPro" id="IPR036265">
    <property type="entry name" value="HIT-like_sf"/>
</dbReference>
<dbReference type="GO" id="GO:0033699">
    <property type="term" value="F:DNA 5'-adenosine monophosphate hydrolase activity"/>
    <property type="evidence" value="ECO:0007669"/>
    <property type="project" value="TreeGrafter"/>
</dbReference>
<protein>
    <submittedName>
        <fullName evidence="3">Aprataxin</fullName>
    </submittedName>
</protein>
<feature type="region of interest" description="Disordered" evidence="1">
    <location>
        <begin position="41"/>
        <end position="82"/>
    </location>
</feature>
<feature type="compositionally biased region" description="Polar residues" evidence="1">
    <location>
        <begin position="58"/>
        <end position="77"/>
    </location>
</feature>
<keyword evidence="4" id="KW-1185">Reference proteome</keyword>
<evidence type="ECO:0000259" key="2">
    <source>
        <dbReference type="Pfam" id="PF16278"/>
    </source>
</evidence>
<dbReference type="AlphaFoldDB" id="A0A9P3LQE0"/>